<dbReference type="AlphaFoldDB" id="A0A0F8WUT7"/>
<proteinExistence type="predicted"/>
<protein>
    <submittedName>
        <fullName evidence="1">Uncharacterized protein</fullName>
    </submittedName>
</protein>
<dbReference type="EMBL" id="LAZR01067154">
    <property type="protein sequence ID" value="KKK52175.1"/>
    <property type="molecule type" value="Genomic_DNA"/>
</dbReference>
<reference evidence="1" key="1">
    <citation type="journal article" date="2015" name="Nature">
        <title>Complex archaea that bridge the gap between prokaryotes and eukaryotes.</title>
        <authorList>
            <person name="Spang A."/>
            <person name="Saw J.H."/>
            <person name="Jorgensen S.L."/>
            <person name="Zaremba-Niedzwiedzka K."/>
            <person name="Martijn J."/>
            <person name="Lind A.E."/>
            <person name="van Eijk R."/>
            <person name="Schleper C."/>
            <person name="Guy L."/>
            <person name="Ettema T.J."/>
        </authorList>
    </citation>
    <scope>NUCLEOTIDE SEQUENCE</scope>
</reference>
<gene>
    <name evidence="1" type="ORF">LCGC14_3107550</name>
</gene>
<name>A0A0F8WUT7_9ZZZZ</name>
<evidence type="ECO:0000313" key="1">
    <source>
        <dbReference type="EMBL" id="KKK52175.1"/>
    </source>
</evidence>
<feature type="non-terminal residue" evidence="1">
    <location>
        <position position="1"/>
    </location>
</feature>
<accession>A0A0F8WUT7</accession>
<comment type="caution">
    <text evidence="1">The sequence shown here is derived from an EMBL/GenBank/DDBJ whole genome shotgun (WGS) entry which is preliminary data.</text>
</comment>
<sequence>VLDNLGNIFDEGQLADLVKKDVLGKGVLSPQYAQTQAPIKPKLPCVANPPRRDAWFATVRDCCQHFLDVFNYRRFQK</sequence>
<organism evidence="1">
    <name type="scientific">marine sediment metagenome</name>
    <dbReference type="NCBI Taxonomy" id="412755"/>
    <lineage>
        <taxon>unclassified sequences</taxon>
        <taxon>metagenomes</taxon>
        <taxon>ecological metagenomes</taxon>
    </lineage>
</organism>